<evidence type="ECO:0000256" key="5">
    <source>
        <dbReference type="SAM" id="MobiDB-lite"/>
    </source>
</evidence>
<comment type="caution">
    <text evidence="6">The sequence shown here is derived from an EMBL/GenBank/DDBJ whole genome shotgun (WGS) entry which is preliminary data.</text>
</comment>
<name>A0A9Q0D1C0_9POAL</name>
<feature type="compositionally biased region" description="Basic and acidic residues" evidence="5">
    <location>
        <begin position="282"/>
        <end position="292"/>
    </location>
</feature>
<accession>A0A9Q0D1C0</accession>
<dbReference type="PANTHER" id="PTHR15111">
    <property type="entry name" value="RNA POLYMERASE II SUBUNIT 5-MEDIATING PROTEIN NNX3"/>
    <property type="match status" value="1"/>
</dbReference>
<comment type="similarity">
    <text evidence="3">Belongs to the RNA polymerase II subunit 5-mediating protein family.</text>
</comment>
<dbReference type="GO" id="GO:0006457">
    <property type="term" value="P:protein folding"/>
    <property type="evidence" value="ECO:0007669"/>
    <property type="project" value="UniProtKB-ARBA"/>
</dbReference>
<dbReference type="Gene3D" id="1.10.287.370">
    <property type="match status" value="1"/>
</dbReference>
<protein>
    <submittedName>
        <fullName evidence="6">Uncharacterized protein</fullName>
    </submittedName>
</protein>
<proteinExistence type="inferred from homology"/>
<keyword evidence="4" id="KW-0175">Coiled coil</keyword>
<evidence type="ECO:0000313" key="6">
    <source>
        <dbReference type="EMBL" id="KAJ1704035.1"/>
    </source>
</evidence>
<feature type="compositionally biased region" description="Acidic residues" evidence="5">
    <location>
        <begin position="219"/>
        <end position="281"/>
    </location>
</feature>
<feature type="compositionally biased region" description="Polar residues" evidence="5">
    <location>
        <begin position="329"/>
        <end position="339"/>
    </location>
</feature>
<dbReference type="GO" id="GO:0003714">
    <property type="term" value="F:transcription corepressor activity"/>
    <property type="evidence" value="ECO:0007669"/>
    <property type="project" value="TreeGrafter"/>
</dbReference>
<dbReference type="InterPro" id="IPR009053">
    <property type="entry name" value="Prefoldin"/>
</dbReference>
<comment type="subcellular location">
    <subcellularLocation>
        <location evidence="1">Nucleus</location>
    </subcellularLocation>
</comment>
<feature type="compositionally biased region" description="Basic and acidic residues" evidence="5">
    <location>
        <begin position="342"/>
        <end position="356"/>
    </location>
</feature>
<dbReference type="EMBL" id="JAMQYH010000001">
    <property type="protein sequence ID" value="KAJ1704035.1"/>
    <property type="molecule type" value="Genomic_DNA"/>
</dbReference>
<feature type="region of interest" description="Disordered" evidence="5">
    <location>
        <begin position="327"/>
        <end position="421"/>
    </location>
</feature>
<dbReference type="GO" id="GO:0003682">
    <property type="term" value="F:chromatin binding"/>
    <property type="evidence" value="ECO:0007669"/>
    <property type="project" value="TreeGrafter"/>
</dbReference>
<dbReference type="CDD" id="cd23159">
    <property type="entry name" value="Prefoldin_URI1"/>
    <property type="match status" value="1"/>
</dbReference>
<evidence type="ECO:0000256" key="3">
    <source>
        <dbReference type="ARBA" id="ARBA00038295"/>
    </source>
</evidence>
<feature type="compositionally biased region" description="Polar residues" evidence="5">
    <location>
        <begin position="396"/>
        <end position="409"/>
    </location>
</feature>
<feature type="coiled-coil region" evidence="4">
    <location>
        <begin position="106"/>
        <end position="140"/>
    </location>
</feature>
<dbReference type="Proteomes" id="UP001151287">
    <property type="component" value="Unassembled WGS sequence"/>
</dbReference>
<dbReference type="InterPro" id="IPR004127">
    <property type="entry name" value="Prefoldin_subunit_alpha"/>
</dbReference>
<dbReference type="GO" id="GO:0005634">
    <property type="term" value="C:nucleus"/>
    <property type="evidence" value="ECO:0007669"/>
    <property type="project" value="UniProtKB-SubCell"/>
</dbReference>
<reference evidence="6" key="1">
    <citation type="journal article" date="2022" name="Cell">
        <title>Repeat-based holocentromeres influence genome architecture and karyotype evolution.</title>
        <authorList>
            <person name="Hofstatter P.G."/>
            <person name="Thangavel G."/>
            <person name="Lux T."/>
            <person name="Neumann P."/>
            <person name="Vondrak T."/>
            <person name="Novak P."/>
            <person name="Zhang M."/>
            <person name="Costa L."/>
            <person name="Castellani M."/>
            <person name="Scott A."/>
            <person name="Toegelov H."/>
            <person name="Fuchs J."/>
            <person name="Mata-Sucre Y."/>
            <person name="Dias Y."/>
            <person name="Vanzela A.L.L."/>
            <person name="Huettel B."/>
            <person name="Almeida C.C.S."/>
            <person name="Simkova H."/>
            <person name="Souza G."/>
            <person name="Pedrosa-Harand A."/>
            <person name="Macas J."/>
            <person name="Mayer K.F.X."/>
            <person name="Houben A."/>
            <person name="Marques A."/>
        </authorList>
    </citation>
    <scope>NUCLEOTIDE SEQUENCE</scope>
    <source>
        <strain evidence="6">RhyBre1mFocal</strain>
    </source>
</reference>
<evidence type="ECO:0000256" key="4">
    <source>
        <dbReference type="SAM" id="Coils"/>
    </source>
</evidence>
<keyword evidence="7" id="KW-1185">Reference proteome</keyword>
<dbReference type="GO" id="GO:0009409">
    <property type="term" value="P:response to cold"/>
    <property type="evidence" value="ECO:0007669"/>
    <property type="project" value="UniProtKB-ARBA"/>
</dbReference>
<organism evidence="6 7">
    <name type="scientific">Rhynchospora breviuscula</name>
    <dbReference type="NCBI Taxonomy" id="2022672"/>
    <lineage>
        <taxon>Eukaryota</taxon>
        <taxon>Viridiplantae</taxon>
        <taxon>Streptophyta</taxon>
        <taxon>Embryophyta</taxon>
        <taxon>Tracheophyta</taxon>
        <taxon>Spermatophyta</taxon>
        <taxon>Magnoliopsida</taxon>
        <taxon>Liliopsida</taxon>
        <taxon>Poales</taxon>
        <taxon>Cyperaceae</taxon>
        <taxon>Cyperoideae</taxon>
        <taxon>Rhynchosporeae</taxon>
        <taxon>Rhynchospora</taxon>
    </lineage>
</organism>
<feature type="compositionally biased region" description="Polar residues" evidence="5">
    <location>
        <begin position="358"/>
        <end position="374"/>
    </location>
</feature>
<dbReference type="GO" id="GO:0019212">
    <property type="term" value="F:phosphatase inhibitor activity"/>
    <property type="evidence" value="ECO:0007669"/>
    <property type="project" value="TreeGrafter"/>
</dbReference>
<dbReference type="AlphaFoldDB" id="A0A9Q0D1C0"/>
<evidence type="ECO:0000256" key="2">
    <source>
        <dbReference type="ARBA" id="ARBA00023242"/>
    </source>
</evidence>
<keyword evidence="2" id="KW-0539">Nucleus</keyword>
<evidence type="ECO:0000256" key="1">
    <source>
        <dbReference type="ARBA" id="ARBA00004123"/>
    </source>
</evidence>
<dbReference type="Pfam" id="PF02996">
    <property type="entry name" value="Prefoldin"/>
    <property type="match status" value="1"/>
</dbReference>
<dbReference type="OrthoDB" id="21413at2759"/>
<evidence type="ECO:0000313" key="7">
    <source>
        <dbReference type="Proteomes" id="UP001151287"/>
    </source>
</evidence>
<dbReference type="GO" id="GO:0000122">
    <property type="term" value="P:negative regulation of transcription by RNA polymerase II"/>
    <property type="evidence" value="ECO:0007669"/>
    <property type="project" value="TreeGrafter"/>
</dbReference>
<dbReference type="PANTHER" id="PTHR15111:SF0">
    <property type="entry name" value="UNCONVENTIONAL PREFOLDIN RPB5 INTERACTOR 1"/>
    <property type="match status" value="1"/>
</dbReference>
<feature type="region of interest" description="Disordered" evidence="5">
    <location>
        <begin position="219"/>
        <end position="309"/>
    </location>
</feature>
<dbReference type="InterPro" id="IPR052255">
    <property type="entry name" value="RNA_pol_II_subunit5-mediator"/>
</dbReference>
<dbReference type="SUPFAM" id="SSF46579">
    <property type="entry name" value="Prefoldin"/>
    <property type="match status" value="1"/>
</dbReference>
<sequence>MAGGEVKGEAIALDSVFSPEETAKAVHRVEEAVSERRRELNRLRRFASDNSSLSSLVQRLPDETSHDVMVPFGGVAFFPGRLIHTNELLVLLGESYYAERSAKQTVEILQRRGKSLEAQMESLKATISDLEAEAKFFSSTATETAEGLVEIREEYIEDSQDNKSGQLFLVSLSLYTHTHTHADSYLHILGSSSSRRDEETEREEDLDYKRVMARLDELEKEEQEAGSDVEEDLADGEGEVEPPGSSDEDDEDEVEPDSNYGDDEDEVEQPDISYEEGEFDREEIAAAKESRAHRIPFTFSEPKVTAATSNMIFQPKVSAAKVVSFNLPEEQSVSTSKSVVPSRDEHYGNPKPKDNLEESQTSHQPMIMGSSNTRGRAFIGSIIEHDHGLAPIHPQKSITDPPQSSNPSRPVSRFKLQKGSR</sequence>
<gene>
    <name evidence="6" type="ORF">LUZ63_003814</name>
</gene>